<dbReference type="EMBL" id="CAUYUE010000011">
    <property type="protein sequence ID" value="CAK0784676.1"/>
    <property type="molecule type" value="Genomic_DNA"/>
</dbReference>
<name>A0AAV1ICX9_9CHLO</name>
<feature type="region of interest" description="Disordered" evidence="1">
    <location>
        <begin position="105"/>
        <end position="230"/>
    </location>
</feature>
<feature type="compositionally biased region" description="Polar residues" evidence="1">
    <location>
        <begin position="40"/>
        <end position="58"/>
    </location>
</feature>
<feature type="compositionally biased region" description="Low complexity" evidence="1">
    <location>
        <begin position="184"/>
        <end position="223"/>
    </location>
</feature>
<dbReference type="SMART" id="SM00513">
    <property type="entry name" value="SAP"/>
    <property type="match status" value="1"/>
</dbReference>
<protein>
    <recommendedName>
        <fullName evidence="2">SAP domain-containing protein</fullName>
    </recommendedName>
</protein>
<comment type="caution">
    <text evidence="3">The sequence shown here is derived from an EMBL/GenBank/DDBJ whole genome shotgun (WGS) entry which is preliminary data.</text>
</comment>
<reference evidence="3 4" key="1">
    <citation type="submission" date="2023-10" db="EMBL/GenBank/DDBJ databases">
        <authorList>
            <person name="Maclean D."/>
            <person name="Macfadyen A."/>
        </authorList>
    </citation>
    <scope>NUCLEOTIDE SEQUENCE [LARGE SCALE GENOMIC DNA]</scope>
</reference>
<dbReference type="InterPro" id="IPR036361">
    <property type="entry name" value="SAP_dom_sf"/>
</dbReference>
<accession>A0AAV1ICX9</accession>
<dbReference type="Proteomes" id="UP001314263">
    <property type="component" value="Unassembled WGS sequence"/>
</dbReference>
<evidence type="ECO:0000313" key="4">
    <source>
        <dbReference type="Proteomes" id="UP001314263"/>
    </source>
</evidence>
<sequence length="290" mass="29859">MSAGKPDVAHLGADLSRMLQQLPPPVPITGPPAASIPQLRASNEKQQTLSVHTPQQEQLLRQSGTNMQGRAALRPLLGSSALPRQSGMAMSSGNETSMQGRAALSPFLGGISPHAQHGAVPSHNSTIAGTNNQMQKPSFANQKKPGPQLQPRRPPAAQTATTSLKRAKMEQTTQGGNHLPHLVPAEGCAAATAAPQPGSGTAPGAAASAGPAAGDTAAGPARPRAARPKAAELDAAQVQAKIMALYAKGQQQKLTLPEIKCFLRARKVPVGGNKADLLVRVKDLLSIPAV</sequence>
<dbReference type="SUPFAM" id="SSF68906">
    <property type="entry name" value="SAP domain"/>
    <property type="match status" value="1"/>
</dbReference>
<keyword evidence="4" id="KW-1185">Reference proteome</keyword>
<dbReference type="PROSITE" id="PS50800">
    <property type="entry name" value="SAP"/>
    <property type="match status" value="1"/>
</dbReference>
<feature type="compositionally biased region" description="Polar residues" evidence="1">
    <location>
        <begin position="122"/>
        <end position="141"/>
    </location>
</feature>
<dbReference type="AlphaFoldDB" id="A0AAV1ICX9"/>
<feature type="domain" description="SAP" evidence="2">
    <location>
        <begin position="251"/>
        <end position="285"/>
    </location>
</feature>
<evidence type="ECO:0000259" key="2">
    <source>
        <dbReference type="PROSITE" id="PS50800"/>
    </source>
</evidence>
<proteinExistence type="predicted"/>
<evidence type="ECO:0000256" key="1">
    <source>
        <dbReference type="SAM" id="MobiDB-lite"/>
    </source>
</evidence>
<dbReference type="Pfam" id="PF02037">
    <property type="entry name" value="SAP"/>
    <property type="match status" value="1"/>
</dbReference>
<gene>
    <name evidence="3" type="ORF">CVIRNUC_007880</name>
</gene>
<dbReference type="InterPro" id="IPR003034">
    <property type="entry name" value="SAP_dom"/>
</dbReference>
<feature type="region of interest" description="Disordered" evidence="1">
    <location>
        <begin position="21"/>
        <end position="58"/>
    </location>
</feature>
<organism evidence="3 4">
    <name type="scientific">Coccomyxa viridis</name>
    <dbReference type="NCBI Taxonomy" id="1274662"/>
    <lineage>
        <taxon>Eukaryota</taxon>
        <taxon>Viridiplantae</taxon>
        <taxon>Chlorophyta</taxon>
        <taxon>core chlorophytes</taxon>
        <taxon>Trebouxiophyceae</taxon>
        <taxon>Trebouxiophyceae incertae sedis</taxon>
        <taxon>Coccomyxaceae</taxon>
        <taxon>Coccomyxa</taxon>
    </lineage>
</organism>
<evidence type="ECO:0000313" key="3">
    <source>
        <dbReference type="EMBL" id="CAK0784676.1"/>
    </source>
</evidence>